<keyword evidence="5" id="KW-1185">Reference proteome</keyword>
<dbReference type="PANTHER" id="PTHR48407">
    <property type="entry name" value="CRANIOFACIAL DEVELOPMENT PROTEIN 1"/>
    <property type="match status" value="1"/>
</dbReference>
<feature type="region of interest" description="Disordered" evidence="3">
    <location>
        <begin position="128"/>
        <end position="166"/>
    </location>
</feature>
<proteinExistence type="predicted"/>
<feature type="region of interest" description="Disordered" evidence="3">
    <location>
        <begin position="1"/>
        <end position="115"/>
    </location>
</feature>
<dbReference type="InterPro" id="IPR027124">
    <property type="entry name" value="Swc5/CFDP1/2"/>
</dbReference>
<dbReference type="AlphaFoldDB" id="A0A915PQ13"/>
<feature type="domain" description="BCNT-C" evidence="4">
    <location>
        <begin position="159"/>
        <end position="239"/>
    </location>
</feature>
<feature type="compositionally biased region" description="Basic and acidic residues" evidence="3">
    <location>
        <begin position="129"/>
        <end position="160"/>
    </location>
</feature>
<feature type="compositionally biased region" description="Polar residues" evidence="3">
    <location>
        <begin position="44"/>
        <end position="53"/>
    </location>
</feature>
<evidence type="ECO:0000256" key="1">
    <source>
        <dbReference type="ARBA" id="ARBA00019033"/>
    </source>
</evidence>
<sequence>MSGNDVENGSNDDDDYVPSDDEDVDDEENENGETSDDDEHGDATVNTNSSTALTKLRKTSELEETEDERQQRLKSLFEEFIGGNGTDPKPSSNEKLSISDVDGEQMSVSRSGVPKLAAETTNDIFSGVQDKDIVHSKSEQELCVEKEQKSSRPTQNEKKRASNGLTNAISALSKKSKMSVLEKTAQDWGAFKDETGIQEELSSHNRGKQGYVDRVEFLTRTDYRQFEIERDARNAVRKKK</sequence>
<dbReference type="InterPro" id="IPR011421">
    <property type="entry name" value="BCNT-C"/>
</dbReference>
<evidence type="ECO:0000313" key="5">
    <source>
        <dbReference type="Proteomes" id="UP000887581"/>
    </source>
</evidence>
<feature type="compositionally biased region" description="Basic and acidic residues" evidence="3">
    <location>
        <begin position="68"/>
        <end position="77"/>
    </location>
</feature>
<accession>A0A915PQ13</accession>
<organism evidence="5 6">
    <name type="scientific">Setaria digitata</name>
    <dbReference type="NCBI Taxonomy" id="48799"/>
    <lineage>
        <taxon>Eukaryota</taxon>
        <taxon>Metazoa</taxon>
        <taxon>Ecdysozoa</taxon>
        <taxon>Nematoda</taxon>
        <taxon>Chromadorea</taxon>
        <taxon>Rhabditida</taxon>
        <taxon>Spirurina</taxon>
        <taxon>Spiruromorpha</taxon>
        <taxon>Filarioidea</taxon>
        <taxon>Setariidae</taxon>
        <taxon>Setaria</taxon>
    </lineage>
</organism>
<evidence type="ECO:0000256" key="2">
    <source>
        <dbReference type="ARBA" id="ARBA00030244"/>
    </source>
</evidence>
<protein>
    <recommendedName>
        <fullName evidence="1">Craniofacial development protein 1</fullName>
    </recommendedName>
    <alternativeName>
        <fullName evidence="2">Bucentaur</fullName>
    </alternativeName>
</protein>
<dbReference type="PROSITE" id="PS51279">
    <property type="entry name" value="BCNT_C"/>
    <property type="match status" value="1"/>
</dbReference>
<dbReference type="PANTHER" id="PTHR48407:SF1">
    <property type="entry name" value="CRANIOFACIAL DEVELOPMENT PROTEIN 1"/>
    <property type="match status" value="1"/>
</dbReference>
<reference evidence="6" key="1">
    <citation type="submission" date="2022-11" db="UniProtKB">
        <authorList>
            <consortium name="WormBaseParasite"/>
        </authorList>
    </citation>
    <scope>IDENTIFICATION</scope>
</reference>
<feature type="compositionally biased region" description="Acidic residues" evidence="3">
    <location>
        <begin position="10"/>
        <end position="40"/>
    </location>
</feature>
<evidence type="ECO:0000256" key="3">
    <source>
        <dbReference type="SAM" id="MobiDB-lite"/>
    </source>
</evidence>
<dbReference type="Pfam" id="PF07572">
    <property type="entry name" value="BCNT"/>
    <property type="match status" value="1"/>
</dbReference>
<evidence type="ECO:0000259" key="4">
    <source>
        <dbReference type="PROSITE" id="PS51279"/>
    </source>
</evidence>
<name>A0A915PQ13_9BILA</name>
<dbReference type="WBParaSite" id="sdigi.contig227.g6374.t1">
    <property type="protein sequence ID" value="sdigi.contig227.g6374.t1"/>
    <property type="gene ID" value="sdigi.contig227.g6374"/>
</dbReference>
<evidence type="ECO:0000313" key="6">
    <source>
        <dbReference type="WBParaSite" id="sdigi.contig227.g6374.t1"/>
    </source>
</evidence>
<dbReference type="Proteomes" id="UP000887581">
    <property type="component" value="Unplaced"/>
</dbReference>